<proteinExistence type="predicted"/>
<dbReference type="Gene3D" id="3.40.50.920">
    <property type="match status" value="1"/>
</dbReference>
<evidence type="ECO:0000256" key="2">
    <source>
        <dbReference type="ARBA" id="ARBA00003906"/>
    </source>
</evidence>
<comment type="cofactor">
    <cofactor evidence="1">
        <name>thiamine diphosphate</name>
        <dbReference type="ChEBI" id="CHEBI:58937"/>
    </cofactor>
</comment>
<dbReference type="Gene3D" id="3.40.50.970">
    <property type="match status" value="2"/>
</dbReference>
<dbReference type="Proteomes" id="UP000266389">
    <property type="component" value="Unassembled WGS sequence"/>
</dbReference>
<comment type="caution">
    <text evidence="7">The sequence shown here is derived from an EMBL/GenBank/DDBJ whole genome shotgun (WGS) entry which is preliminary data.</text>
</comment>
<dbReference type="GO" id="GO:0016624">
    <property type="term" value="F:oxidoreductase activity, acting on the aldehyde or oxo group of donors, disulfide as acceptor"/>
    <property type="evidence" value="ECO:0007669"/>
    <property type="project" value="InterPro"/>
</dbReference>
<dbReference type="CDD" id="cd07036">
    <property type="entry name" value="TPP_PYR_E1-PDHc-beta_like"/>
    <property type="match status" value="1"/>
</dbReference>
<evidence type="ECO:0000256" key="4">
    <source>
        <dbReference type="ARBA" id="ARBA00023052"/>
    </source>
</evidence>
<dbReference type="CDD" id="cd02000">
    <property type="entry name" value="TPP_E1_PDC_ADC_BCADC"/>
    <property type="match status" value="1"/>
</dbReference>
<feature type="domain" description="Transketolase-like pyrimidine-binding" evidence="6">
    <location>
        <begin position="369"/>
        <end position="545"/>
    </location>
</feature>
<sequence length="694" mass="77015">MIESKVAGKKADSKPAKAKRKRLSGSELSKEQLLRYYKLMFTARSIDDKLLKMLKQGKSFFHIGTSGHETAQVAVAAHLKTGVDWSYPYYRDLAYCLTMGMTIEDAMLEFLAKEESPSTAGRQMYGHFGNDKLRIVSQSSPTGTQYLQAVGTAMGCKRQNRAEGKSEIVYVSSGEGTTSQGDFHEALNWAAREKLPVLFLIEDNGYAISVPISEQTAGKSVYKLTAGYEGLVRYDVDGTDFFEVYEVAKEAVEICRKGEGAVLINAKVVRLLPHSSSDDHYKYRTEEELAEDRKRDGLLKYEHLLLEEGVVTPEELEDIRAQIKRQIDEAAVWAESRPDPKAEDVEKHIFSSEPLPIEFEATTPSGPPIVMVDAINKALDEEMAHNPKMLIYGEDVAGGKGGVFTATRGLTAKYGKDRCFNSPLAESSIVGTAIGLAVMGYKPVVEIQFGDYIFPAMMQIRNELGMMRYRSAGRWKCPVVIRVPVGGYIHGAHYHSQNIEGIFAHCVGIKIAYPSNAADAKGLLKTACRMDDPVLFLEHKYLYRQGFAKSPEPDENYFLPFGKAKVVRAGEHLSVITYGALVQQALNVAKKLEQENISVEVIDLRTIIPYDKEAIFNTVKKTGKVLVAHEDTLTQGFGAEIAAFIAEHCFTYLDAPVMRIGGRDIPVPYNPILEDAALPNEKKIFEALKRLAAF</sequence>
<dbReference type="InterPro" id="IPR001017">
    <property type="entry name" value="DH_E1"/>
</dbReference>
<dbReference type="PANTHER" id="PTHR43257">
    <property type="entry name" value="PYRUVATE DEHYDROGENASE E1 COMPONENT BETA SUBUNIT"/>
    <property type="match status" value="1"/>
</dbReference>
<dbReference type="FunFam" id="3.40.50.970:FF:000001">
    <property type="entry name" value="Pyruvate dehydrogenase E1 beta subunit"/>
    <property type="match status" value="1"/>
</dbReference>
<dbReference type="Pfam" id="PF02780">
    <property type="entry name" value="Transketolase_C"/>
    <property type="match status" value="1"/>
</dbReference>
<name>A0A395M130_9BACT</name>
<dbReference type="Pfam" id="PF00676">
    <property type="entry name" value="E1_dh"/>
    <property type="match status" value="1"/>
</dbReference>
<dbReference type="InterPro" id="IPR029061">
    <property type="entry name" value="THDP-binding"/>
</dbReference>
<dbReference type="InterPro" id="IPR009014">
    <property type="entry name" value="Transketo_C/PFOR_II"/>
</dbReference>
<gene>
    <name evidence="7" type="ORF">D0433_05815</name>
</gene>
<dbReference type="Pfam" id="PF02779">
    <property type="entry name" value="Transket_pyr"/>
    <property type="match status" value="1"/>
</dbReference>
<evidence type="ECO:0000256" key="5">
    <source>
        <dbReference type="SAM" id="MobiDB-lite"/>
    </source>
</evidence>
<dbReference type="InterPro" id="IPR033248">
    <property type="entry name" value="Transketolase_C"/>
</dbReference>
<dbReference type="PANTHER" id="PTHR43257:SF2">
    <property type="entry name" value="PYRUVATE DEHYDROGENASE E1 COMPONENT SUBUNIT BETA"/>
    <property type="match status" value="1"/>
</dbReference>
<organism evidence="7 8">
    <name type="scientific">Candidatus Thermochlorobacter aerophilus</name>
    <dbReference type="NCBI Taxonomy" id="1868324"/>
    <lineage>
        <taxon>Bacteria</taxon>
        <taxon>Pseudomonadati</taxon>
        <taxon>Chlorobiota</taxon>
        <taxon>Chlorobiia</taxon>
        <taxon>Chlorobiales</taxon>
        <taxon>Candidatus Thermochlorobacteriaceae</taxon>
        <taxon>Candidatus Thermochlorobacter</taxon>
    </lineage>
</organism>
<dbReference type="SUPFAM" id="SSF52922">
    <property type="entry name" value="TK C-terminal domain-like"/>
    <property type="match status" value="1"/>
</dbReference>
<evidence type="ECO:0000259" key="6">
    <source>
        <dbReference type="SMART" id="SM00861"/>
    </source>
</evidence>
<comment type="function">
    <text evidence="2">E1 component of the 2-oxoglutarate dehydrogenase (OGDH) complex which catalyzes the decarboxylation of 2-oxoglutarate, the first step in the conversion of 2-oxoglutarate to succinyl-CoA and CO(2).</text>
</comment>
<dbReference type="SUPFAM" id="SSF52518">
    <property type="entry name" value="Thiamin diphosphate-binding fold (THDP-binding)"/>
    <property type="match status" value="2"/>
</dbReference>
<dbReference type="FunFam" id="3.40.50.920:FF:000001">
    <property type="entry name" value="Pyruvate dehydrogenase E1 beta subunit"/>
    <property type="match status" value="1"/>
</dbReference>
<dbReference type="EMBL" id="PHFL01000039">
    <property type="protein sequence ID" value="RFM24499.1"/>
    <property type="molecule type" value="Genomic_DNA"/>
</dbReference>
<evidence type="ECO:0000256" key="3">
    <source>
        <dbReference type="ARBA" id="ARBA00023002"/>
    </source>
</evidence>
<evidence type="ECO:0000256" key="1">
    <source>
        <dbReference type="ARBA" id="ARBA00001964"/>
    </source>
</evidence>
<reference evidence="7 8" key="1">
    <citation type="journal article" date="2011" name="ISME J.">
        <title>Community ecology of hot spring cyanobacterial mats: predominant populations and their functional potential.</title>
        <authorList>
            <person name="Klatt C.G."/>
            <person name="Wood J.M."/>
            <person name="Rusch D.B."/>
            <person name="Bateson M.M."/>
            <person name="Hamamura N."/>
            <person name="Heidelberg J.F."/>
            <person name="Grossman A.R."/>
            <person name="Bhaya D."/>
            <person name="Cohan F.M."/>
            <person name="Kuhl M."/>
            <person name="Bryant D.A."/>
            <person name="Ward D.M."/>
        </authorList>
    </citation>
    <scope>NUCLEOTIDE SEQUENCE [LARGE SCALE GENOMIC DNA]</scope>
    <source>
        <strain evidence="7">OS</strain>
    </source>
</reference>
<keyword evidence="4" id="KW-0786">Thiamine pyrophosphate</keyword>
<dbReference type="SMART" id="SM00861">
    <property type="entry name" value="Transket_pyr"/>
    <property type="match status" value="1"/>
</dbReference>
<accession>A0A395M130</accession>
<protein>
    <submittedName>
        <fullName evidence="7">Tungsten formylmethanofuran dehydrogenase</fullName>
    </submittedName>
</protein>
<keyword evidence="3" id="KW-0560">Oxidoreductase</keyword>
<evidence type="ECO:0000313" key="8">
    <source>
        <dbReference type="Proteomes" id="UP000266389"/>
    </source>
</evidence>
<dbReference type="InterPro" id="IPR005475">
    <property type="entry name" value="Transketolase-like_Pyr-bd"/>
</dbReference>
<dbReference type="AlphaFoldDB" id="A0A395M130"/>
<evidence type="ECO:0000313" key="7">
    <source>
        <dbReference type="EMBL" id="RFM24499.1"/>
    </source>
</evidence>
<feature type="region of interest" description="Disordered" evidence="5">
    <location>
        <begin position="1"/>
        <end position="24"/>
    </location>
</feature>